<name>A0A4Y7PG00_9AGAM</name>
<dbReference type="VEuPathDB" id="FungiDB:BD410DRAFT_797272"/>
<proteinExistence type="predicted"/>
<evidence type="ECO:0000313" key="2">
    <source>
        <dbReference type="EMBL" id="TDL14255.1"/>
    </source>
</evidence>
<reference evidence="2 3" key="1">
    <citation type="submission" date="2018-06" db="EMBL/GenBank/DDBJ databases">
        <title>A transcriptomic atlas of mushroom development highlights an independent origin of complex multicellularity.</title>
        <authorList>
            <consortium name="DOE Joint Genome Institute"/>
            <person name="Krizsan K."/>
            <person name="Almasi E."/>
            <person name="Merenyi Z."/>
            <person name="Sahu N."/>
            <person name="Viragh M."/>
            <person name="Koszo T."/>
            <person name="Mondo S."/>
            <person name="Kiss B."/>
            <person name="Balint B."/>
            <person name="Kues U."/>
            <person name="Barry K."/>
            <person name="Hegedus J.C."/>
            <person name="Henrissat B."/>
            <person name="Johnson J."/>
            <person name="Lipzen A."/>
            <person name="Ohm R."/>
            <person name="Nagy I."/>
            <person name="Pangilinan J."/>
            <person name="Yan J."/>
            <person name="Xiong Y."/>
            <person name="Grigoriev I.V."/>
            <person name="Hibbett D.S."/>
            <person name="Nagy L.G."/>
        </authorList>
    </citation>
    <scope>NUCLEOTIDE SEQUENCE [LARGE SCALE GENOMIC DNA]</scope>
    <source>
        <strain evidence="2 3">SZMC22713</strain>
    </source>
</reference>
<keyword evidence="1" id="KW-0812">Transmembrane</keyword>
<gene>
    <name evidence="2" type="ORF">BD410DRAFT_797272</name>
</gene>
<feature type="transmembrane region" description="Helical" evidence="1">
    <location>
        <begin position="262"/>
        <end position="281"/>
    </location>
</feature>
<accession>A0A4Y7PG00</accession>
<organism evidence="2 3">
    <name type="scientific">Rickenella mellea</name>
    <dbReference type="NCBI Taxonomy" id="50990"/>
    <lineage>
        <taxon>Eukaryota</taxon>
        <taxon>Fungi</taxon>
        <taxon>Dikarya</taxon>
        <taxon>Basidiomycota</taxon>
        <taxon>Agaricomycotina</taxon>
        <taxon>Agaricomycetes</taxon>
        <taxon>Hymenochaetales</taxon>
        <taxon>Rickenellaceae</taxon>
        <taxon>Rickenella</taxon>
    </lineage>
</organism>
<sequence length="348" mass="37613">MSSSESIDDTVVHDDIPVPSYDALLNAAIDLEAAEDLALSYRQYASPMEREWFYDSKDAALQAVKDACTAGKAAEANVTPDQLNDPTHPSFAYKTLRSFTRFALLSISNFNARADYIRSIADYASRFGRLIATNTETAARAAVAVRNMGRQAFLAKTSASNQLITNLIASKQHDFGGILDFCRERIHPGIPFNQLNQAQKAQVFTEMVACSGRSNFAHDLLYQVEGVIGWAVIITTLSILVYDIVQSQTDFVDQVGKILGDAATLGAVWVGAAAAEAVAIATFGSEAFLTITLFGLCGGTIAGLAVMGVVASLAVILDDMSVSTSREMWDRYLSTPIVYKVKLPLLEL</sequence>
<dbReference type="EMBL" id="ML170363">
    <property type="protein sequence ID" value="TDL14255.1"/>
    <property type="molecule type" value="Genomic_DNA"/>
</dbReference>
<evidence type="ECO:0000256" key="1">
    <source>
        <dbReference type="SAM" id="Phobius"/>
    </source>
</evidence>
<dbReference type="OrthoDB" id="2679669at2759"/>
<keyword evidence="1" id="KW-1133">Transmembrane helix</keyword>
<feature type="transmembrane region" description="Helical" evidence="1">
    <location>
        <begin position="220"/>
        <end position="242"/>
    </location>
</feature>
<protein>
    <submittedName>
        <fullName evidence="2">Uncharacterized protein</fullName>
    </submittedName>
</protein>
<evidence type="ECO:0000313" key="3">
    <source>
        <dbReference type="Proteomes" id="UP000294933"/>
    </source>
</evidence>
<dbReference type="Proteomes" id="UP000294933">
    <property type="component" value="Unassembled WGS sequence"/>
</dbReference>
<keyword evidence="1" id="KW-0472">Membrane</keyword>
<feature type="transmembrane region" description="Helical" evidence="1">
    <location>
        <begin position="287"/>
        <end position="317"/>
    </location>
</feature>
<feature type="non-terminal residue" evidence="2">
    <location>
        <position position="348"/>
    </location>
</feature>
<keyword evidence="3" id="KW-1185">Reference proteome</keyword>
<dbReference type="AlphaFoldDB" id="A0A4Y7PG00"/>